<keyword evidence="3" id="KW-1185">Reference proteome</keyword>
<dbReference type="Proteomes" id="UP001054945">
    <property type="component" value="Unassembled WGS sequence"/>
</dbReference>
<organism evidence="2 3">
    <name type="scientific">Caerostris extrusa</name>
    <name type="common">Bark spider</name>
    <name type="synonym">Caerostris bankana</name>
    <dbReference type="NCBI Taxonomy" id="172846"/>
    <lineage>
        <taxon>Eukaryota</taxon>
        <taxon>Metazoa</taxon>
        <taxon>Ecdysozoa</taxon>
        <taxon>Arthropoda</taxon>
        <taxon>Chelicerata</taxon>
        <taxon>Arachnida</taxon>
        <taxon>Araneae</taxon>
        <taxon>Araneomorphae</taxon>
        <taxon>Entelegynae</taxon>
        <taxon>Araneoidea</taxon>
        <taxon>Araneidae</taxon>
        <taxon>Caerostris</taxon>
    </lineage>
</organism>
<name>A0AAV4P7I5_CAEEX</name>
<sequence length="89" mass="10600">MRERFGPKEKKKVKFETAIDFLEMGRRNIREKTNGRILSVAGGIFLVKVINFYFKLTLSVRNYEPKSKLLRFGFQFKLKQIELSHFEVI</sequence>
<comment type="caution">
    <text evidence="2">The sequence shown here is derived from an EMBL/GenBank/DDBJ whole genome shotgun (WGS) entry which is preliminary data.</text>
</comment>
<keyword evidence="1" id="KW-0472">Membrane</keyword>
<evidence type="ECO:0000256" key="1">
    <source>
        <dbReference type="SAM" id="Phobius"/>
    </source>
</evidence>
<evidence type="ECO:0000313" key="2">
    <source>
        <dbReference type="EMBL" id="GIX93202.1"/>
    </source>
</evidence>
<dbReference type="AlphaFoldDB" id="A0AAV4P7I5"/>
<protein>
    <submittedName>
        <fullName evidence="2">Uncharacterized protein</fullName>
    </submittedName>
</protein>
<proteinExistence type="predicted"/>
<evidence type="ECO:0000313" key="3">
    <source>
        <dbReference type="Proteomes" id="UP001054945"/>
    </source>
</evidence>
<accession>A0AAV4P7I5</accession>
<keyword evidence="1" id="KW-1133">Transmembrane helix</keyword>
<gene>
    <name evidence="2" type="ORF">CEXT_539121</name>
</gene>
<keyword evidence="1" id="KW-0812">Transmembrane</keyword>
<reference evidence="2 3" key="1">
    <citation type="submission" date="2021-06" db="EMBL/GenBank/DDBJ databases">
        <title>Caerostris extrusa draft genome.</title>
        <authorList>
            <person name="Kono N."/>
            <person name="Arakawa K."/>
        </authorList>
    </citation>
    <scope>NUCLEOTIDE SEQUENCE [LARGE SCALE GENOMIC DNA]</scope>
</reference>
<feature type="transmembrane region" description="Helical" evidence="1">
    <location>
        <begin position="36"/>
        <end position="54"/>
    </location>
</feature>
<dbReference type="EMBL" id="BPLR01004214">
    <property type="protein sequence ID" value="GIX93202.1"/>
    <property type="molecule type" value="Genomic_DNA"/>
</dbReference>